<gene>
    <name evidence="1" type="ORF">MPL3365_80034</name>
</gene>
<dbReference type="Proteomes" id="UP000046122">
    <property type="component" value="Unassembled WGS sequence"/>
</dbReference>
<protein>
    <submittedName>
        <fullName evidence="1">Uncharacterized protein</fullName>
    </submittedName>
</protein>
<organism evidence="1 2">
    <name type="scientific">Mesorhizobium plurifarium</name>
    <dbReference type="NCBI Taxonomy" id="69974"/>
    <lineage>
        <taxon>Bacteria</taxon>
        <taxon>Pseudomonadati</taxon>
        <taxon>Pseudomonadota</taxon>
        <taxon>Alphaproteobacteria</taxon>
        <taxon>Hyphomicrobiales</taxon>
        <taxon>Phyllobacteriaceae</taxon>
        <taxon>Mesorhizobium</taxon>
    </lineage>
</organism>
<dbReference type="EMBL" id="CCNE01000066">
    <property type="protein sequence ID" value="CDX62852.1"/>
    <property type="molecule type" value="Genomic_DNA"/>
</dbReference>
<name>A0A090GDP6_MESPL</name>
<accession>A0A090GDP6</accession>
<evidence type="ECO:0000313" key="2">
    <source>
        <dbReference type="Proteomes" id="UP000046122"/>
    </source>
</evidence>
<reference evidence="1 2" key="1">
    <citation type="submission" date="2014-08" db="EMBL/GenBank/DDBJ databases">
        <authorList>
            <person name="Moulin Lionel"/>
        </authorList>
    </citation>
    <scope>NUCLEOTIDE SEQUENCE [LARGE SCALE GENOMIC DNA]</scope>
</reference>
<sequence>MTRIVLQQAELEHLTAMIGEIPFKYAVGLANYLAELAAKQEFEQRKKEAEGKSDG</sequence>
<evidence type="ECO:0000313" key="1">
    <source>
        <dbReference type="EMBL" id="CDX62852.1"/>
    </source>
</evidence>
<dbReference type="AlphaFoldDB" id="A0A090GDP6"/>
<proteinExistence type="predicted"/>